<comment type="caution">
    <text evidence="1">The sequence shown here is derived from an EMBL/GenBank/DDBJ whole genome shotgun (WGS) entry which is preliminary data.</text>
</comment>
<keyword evidence="2" id="KW-1185">Reference proteome</keyword>
<dbReference type="AlphaFoldDB" id="Q2CIA0"/>
<dbReference type="EMBL" id="AAOT01000004">
    <property type="protein sequence ID" value="EAR52358.1"/>
    <property type="molecule type" value="Genomic_DNA"/>
</dbReference>
<dbReference type="HOGENOM" id="CLU_3426625_0_0_5"/>
<evidence type="ECO:0000313" key="2">
    <source>
        <dbReference type="Proteomes" id="UP000003635"/>
    </source>
</evidence>
<proteinExistence type="predicted"/>
<name>Q2CIA0_OCEGH</name>
<sequence>MSIPRSVMVGPFLLTILFTMW</sequence>
<protein>
    <submittedName>
        <fullName evidence="1">Uncharacterized protein</fullName>
    </submittedName>
</protein>
<organism evidence="1 2">
    <name type="scientific">Oceanicola granulosus (strain ATCC BAA-861 / DSM 15982 / KCTC 12143 / HTCC2516)</name>
    <dbReference type="NCBI Taxonomy" id="314256"/>
    <lineage>
        <taxon>Bacteria</taxon>
        <taxon>Pseudomonadati</taxon>
        <taxon>Pseudomonadota</taxon>
        <taxon>Alphaproteobacteria</taxon>
        <taxon>Rhodobacterales</taxon>
        <taxon>Roseobacteraceae</taxon>
        <taxon>Oceanicola</taxon>
    </lineage>
</organism>
<gene>
    <name evidence="1" type="ORF">OG2516_07772</name>
</gene>
<dbReference type="Proteomes" id="UP000003635">
    <property type="component" value="Unassembled WGS sequence"/>
</dbReference>
<evidence type="ECO:0000313" key="1">
    <source>
        <dbReference type="EMBL" id="EAR52358.1"/>
    </source>
</evidence>
<accession>Q2CIA0</accession>
<dbReference type="STRING" id="314256.OG2516_07772"/>
<reference evidence="1 2" key="1">
    <citation type="journal article" date="2010" name="J. Bacteriol.">
        <title>Genome sequences of Oceanicola granulosus HTCC2516(T) and Oceanicola batsensis HTCC2597(TDelta).</title>
        <authorList>
            <person name="Thrash J.C."/>
            <person name="Cho J.C."/>
            <person name="Vergin K.L."/>
            <person name="Giovannoni S.J."/>
        </authorList>
    </citation>
    <scope>NUCLEOTIDE SEQUENCE [LARGE SCALE GENOMIC DNA]</scope>
    <source>
        <strain evidence="2">ATCC BAA-861 / DSM 15982 / KCTC 12143 / HTCC2516</strain>
    </source>
</reference>